<evidence type="ECO:0000313" key="4">
    <source>
        <dbReference type="Proteomes" id="UP000053923"/>
    </source>
</evidence>
<dbReference type="OrthoDB" id="3460587at2"/>
<reference evidence="4" key="1">
    <citation type="submission" date="2015-10" db="EMBL/GenBank/DDBJ databases">
        <authorList>
            <person name="Ju K.-S."/>
            <person name="Doroghazi J.R."/>
            <person name="Metcalf W.W."/>
        </authorList>
    </citation>
    <scope>NUCLEOTIDE SEQUENCE [LARGE SCALE GENOMIC DNA]</scope>
    <source>
        <strain evidence="4">NRRL 3151</strain>
    </source>
</reference>
<evidence type="ECO:0000256" key="1">
    <source>
        <dbReference type="SAM" id="MobiDB-lite"/>
    </source>
</evidence>
<accession>A0A117MP98</accession>
<keyword evidence="2" id="KW-0472">Membrane</keyword>
<dbReference type="AlphaFoldDB" id="A0A117MP98"/>
<evidence type="ECO:0000256" key="2">
    <source>
        <dbReference type="SAM" id="Phobius"/>
    </source>
</evidence>
<proteinExistence type="predicted"/>
<evidence type="ECO:0000313" key="3">
    <source>
        <dbReference type="EMBL" id="KUL28316.1"/>
    </source>
</evidence>
<gene>
    <name evidence="3" type="ORF">ADL12_29330</name>
</gene>
<name>A0A117MP98_9ACTN</name>
<dbReference type="NCBIfam" id="NF038083">
    <property type="entry name" value="CU044_5270_fam"/>
    <property type="match status" value="1"/>
</dbReference>
<dbReference type="EMBL" id="LLZG01000345">
    <property type="protein sequence ID" value="KUL28316.1"/>
    <property type="molecule type" value="Genomic_DNA"/>
</dbReference>
<protein>
    <recommendedName>
        <fullName evidence="5">Tat pathway signal protein</fullName>
    </recommendedName>
</protein>
<feature type="region of interest" description="Disordered" evidence="1">
    <location>
        <begin position="1"/>
        <end position="26"/>
    </location>
</feature>
<feature type="transmembrane region" description="Helical" evidence="2">
    <location>
        <begin position="53"/>
        <end position="74"/>
    </location>
</feature>
<comment type="caution">
    <text evidence="3">The sequence shown here is derived from an EMBL/GenBank/DDBJ whole genome shotgun (WGS) entry which is preliminary data.</text>
</comment>
<keyword evidence="2" id="KW-0812">Transmembrane</keyword>
<dbReference type="RefSeq" id="WP_062706964.1">
    <property type="nucleotide sequence ID" value="NZ_LLZG01000345.1"/>
</dbReference>
<dbReference type="InterPro" id="IPR047789">
    <property type="entry name" value="CU044_5270-like"/>
</dbReference>
<dbReference type="Proteomes" id="UP000053923">
    <property type="component" value="Unassembled WGS sequence"/>
</dbReference>
<organism evidence="3 4">
    <name type="scientific">Streptomyces regalis</name>
    <dbReference type="NCBI Taxonomy" id="68262"/>
    <lineage>
        <taxon>Bacteria</taxon>
        <taxon>Bacillati</taxon>
        <taxon>Actinomycetota</taxon>
        <taxon>Actinomycetes</taxon>
        <taxon>Kitasatosporales</taxon>
        <taxon>Streptomycetaceae</taxon>
        <taxon>Streptomyces</taxon>
    </lineage>
</organism>
<keyword evidence="4" id="KW-1185">Reference proteome</keyword>
<sequence>MDDLTMVREWGTGTAPNGPSDQARAAARARLQTAMDEESRSVATRGRELSRRLVFRAGLAGMTAAAVGVAVVVARGDEDEDTPRLSTVSATEVLRRAAERSRAQGSDLPVPRNDQYFYTKTYIRRTPLKGGKTRTWTDESWMSVDGSKPSLREEYGKVHHDPPLGEHEVRWPPTVYSKLQKMPTDPDKLLEQFKIGQKGSPEADRNAFFEGCMLMMGPRVMPPGLQAAAFEALSKLPRIRLDYDDVDVVGRSAVGVSYPELDWTFLFDRRTYDYLGLRTKGSVPKKVGKDDWVQTGWYWETRTLQDLQVVDRIGQHA</sequence>
<evidence type="ECO:0008006" key="5">
    <source>
        <dbReference type="Google" id="ProtNLM"/>
    </source>
</evidence>
<keyword evidence="2" id="KW-1133">Transmembrane helix</keyword>